<evidence type="ECO:0000313" key="1">
    <source>
        <dbReference type="EMBL" id="MUH60226.1"/>
    </source>
</evidence>
<gene>
    <name evidence="1" type="ORF">GSD1FS_1589</name>
</gene>
<proteinExistence type="predicted"/>
<dbReference type="Proteomes" id="UP000487882">
    <property type="component" value="Unassembled WGS sequence"/>
</dbReference>
<keyword evidence="2" id="KW-1185">Reference proteome</keyword>
<reference evidence="1 2" key="1">
    <citation type="submission" date="2019-09" db="EMBL/GenBank/DDBJ databases">
        <title>Bifidobacterium canis sp. nov., isolated from the digestive tract of German Shepherd dog puppy.</title>
        <authorList>
            <person name="Bunesova V."/>
        </authorList>
    </citation>
    <scope>NUCLEOTIDE SEQUENCE [LARGE SCALE GENOMIC DNA]</scope>
    <source>
        <strain evidence="1 2">GSD1FS</strain>
    </source>
</reference>
<comment type="caution">
    <text evidence="1">The sequence shown here is derived from an EMBL/GenBank/DDBJ whole genome shotgun (WGS) entry which is preliminary data.</text>
</comment>
<name>A0A7K1J6C5_9BIFI</name>
<protein>
    <submittedName>
        <fullName evidence="1">Uncharacterized protein</fullName>
    </submittedName>
</protein>
<sequence length="107" mass="11251">MDLRCAAGMACFIDIVDAGMSIGAHAAGMEKPEPQGCSPYGSGHFDIREGDCFTKPSRGRIHRVQSREMVVPALAPADRSSICVICRTGTHAGTLVPRSLASLTCSS</sequence>
<accession>A0A7K1J6C5</accession>
<organism evidence="1 2">
    <name type="scientific">Bifidobacterium canis</name>
    <dbReference type="NCBI Taxonomy" id="2610880"/>
    <lineage>
        <taxon>Bacteria</taxon>
        <taxon>Bacillati</taxon>
        <taxon>Actinomycetota</taxon>
        <taxon>Actinomycetes</taxon>
        <taxon>Bifidobacteriales</taxon>
        <taxon>Bifidobacteriaceae</taxon>
        <taxon>Bifidobacterium</taxon>
    </lineage>
</organism>
<evidence type="ECO:0000313" key="2">
    <source>
        <dbReference type="Proteomes" id="UP000487882"/>
    </source>
</evidence>
<dbReference type="AlphaFoldDB" id="A0A7K1J6C5"/>
<dbReference type="EMBL" id="WNLP01000008">
    <property type="protein sequence ID" value="MUH60226.1"/>
    <property type="molecule type" value="Genomic_DNA"/>
</dbReference>